<organism evidence="1 2">
    <name type="scientific">Allacma fusca</name>
    <dbReference type="NCBI Taxonomy" id="39272"/>
    <lineage>
        <taxon>Eukaryota</taxon>
        <taxon>Metazoa</taxon>
        <taxon>Ecdysozoa</taxon>
        <taxon>Arthropoda</taxon>
        <taxon>Hexapoda</taxon>
        <taxon>Collembola</taxon>
        <taxon>Symphypleona</taxon>
        <taxon>Sminthuridae</taxon>
        <taxon>Allacma</taxon>
    </lineage>
</organism>
<dbReference type="Proteomes" id="UP000708208">
    <property type="component" value="Unassembled WGS sequence"/>
</dbReference>
<feature type="non-terminal residue" evidence="1">
    <location>
        <position position="1"/>
    </location>
</feature>
<dbReference type="AlphaFoldDB" id="A0A8J2NYI6"/>
<keyword evidence="2" id="KW-1185">Reference proteome</keyword>
<evidence type="ECO:0000313" key="2">
    <source>
        <dbReference type="Proteomes" id="UP000708208"/>
    </source>
</evidence>
<sequence>SPHHCGTGINFSTFCSHWIDAVCLLQDEEEDKEGKF</sequence>
<reference evidence="1" key="1">
    <citation type="submission" date="2021-06" db="EMBL/GenBank/DDBJ databases">
        <authorList>
            <person name="Hodson N. C."/>
            <person name="Mongue J. A."/>
            <person name="Jaron S. K."/>
        </authorList>
    </citation>
    <scope>NUCLEOTIDE SEQUENCE</scope>
</reference>
<dbReference type="EMBL" id="CAJVCH010101892">
    <property type="protein sequence ID" value="CAG7723723.1"/>
    <property type="molecule type" value="Genomic_DNA"/>
</dbReference>
<name>A0A8J2NYI6_9HEXA</name>
<proteinExistence type="predicted"/>
<evidence type="ECO:0000313" key="1">
    <source>
        <dbReference type="EMBL" id="CAG7723723.1"/>
    </source>
</evidence>
<protein>
    <submittedName>
        <fullName evidence="1">Uncharacterized protein</fullName>
    </submittedName>
</protein>
<accession>A0A8J2NYI6</accession>
<feature type="non-terminal residue" evidence="1">
    <location>
        <position position="36"/>
    </location>
</feature>
<dbReference type="OrthoDB" id="4933568at2759"/>
<gene>
    <name evidence="1" type="ORF">AFUS01_LOCUS12791</name>
</gene>
<comment type="caution">
    <text evidence="1">The sequence shown here is derived from an EMBL/GenBank/DDBJ whole genome shotgun (WGS) entry which is preliminary data.</text>
</comment>